<keyword evidence="1" id="KW-0808">Transferase</keyword>
<reference evidence="4 5" key="1">
    <citation type="submission" date="2023-04" db="EMBL/GenBank/DDBJ databases">
        <title>Genome Sequence of Selenomonas sputigena ATCC 33150.</title>
        <authorList>
            <person name="Miller D.P."/>
            <person name="Anvari S."/>
            <person name="Polson S.W."/>
            <person name="Macdonald M."/>
            <person name="Mcdowell J.V."/>
        </authorList>
    </citation>
    <scope>NUCLEOTIDE SEQUENCE [LARGE SCALE GENOMIC DNA]</scope>
    <source>
        <strain evidence="4 5">ATCC 33150</strain>
    </source>
</reference>
<dbReference type="RefSeq" id="WP_368846530.1">
    <property type="nucleotide sequence ID" value="NZ_CP194411.1"/>
</dbReference>
<sequence length="238" mass="27235">MENTYYRAERAVILAAGRGERLRPLTDQMPKPMVRVGERRIIDTLLCAIRAAGISEIYIVRGYLGEKFEILREEYPEIKFIDNPLWHEANNVTSVLAAGRLVENAFIIEGDLFLQNPALLHPVQQTSNYLAIPVEETDDWCFFPDENGIIRRMSVGGRNCWKMVGISYWTPEDGRKLARSMQRLFDSPGGPARYWDEAALADDMDDFAIHVRPCREEDVQEIDTVAELEALRQLAMES</sequence>
<dbReference type="InterPro" id="IPR050065">
    <property type="entry name" value="GlmU-like"/>
</dbReference>
<gene>
    <name evidence="4" type="ORF">QCO44_04010</name>
</gene>
<dbReference type="Gene3D" id="3.90.550.10">
    <property type="entry name" value="Spore Coat Polysaccharide Biosynthesis Protein SpsA, Chain A"/>
    <property type="match status" value="1"/>
</dbReference>
<evidence type="ECO:0000313" key="5">
    <source>
        <dbReference type="Proteomes" id="UP001559623"/>
    </source>
</evidence>
<dbReference type="GO" id="GO:0016779">
    <property type="term" value="F:nucleotidyltransferase activity"/>
    <property type="evidence" value="ECO:0007669"/>
    <property type="project" value="UniProtKB-KW"/>
</dbReference>
<evidence type="ECO:0000313" key="4">
    <source>
        <dbReference type="EMBL" id="MEX5284809.1"/>
    </source>
</evidence>
<keyword evidence="5" id="KW-1185">Reference proteome</keyword>
<evidence type="ECO:0000256" key="2">
    <source>
        <dbReference type="ARBA" id="ARBA00022695"/>
    </source>
</evidence>
<proteinExistence type="predicted"/>
<feature type="domain" description="Nucleotidyl transferase" evidence="3">
    <location>
        <begin position="11"/>
        <end position="62"/>
    </location>
</feature>
<dbReference type="InterPro" id="IPR005835">
    <property type="entry name" value="NTP_transferase_dom"/>
</dbReference>
<dbReference type="PANTHER" id="PTHR43584:SF5">
    <property type="entry name" value="PROTEIN LICC"/>
    <property type="match status" value="1"/>
</dbReference>
<keyword evidence="2 4" id="KW-0548">Nucleotidyltransferase</keyword>
<protein>
    <submittedName>
        <fullName evidence="4">Phosphocholine cytidylyltransferase family protein</fullName>
    </submittedName>
</protein>
<evidence type="ECO:0000256" key="1">
    <source>
        <dbReference type="ARBA" id="ARBA00022679"/>
    </source>
</evidence>
<dbReference type="Proteomes" id="UP001559623">
    <property type="component" value="Unassembled WGS sequence"/>
</dbReference>
<evidence type="ECO:0000259" key="3">
    <source>
        <dbReference type="Pfam" id="PF00483"/>
    </source>
</evidence>
<accession>A0ABV3X433</accession>
<name>A0ABV3X433_9FIRM</name>
<dbReference type="SUPFAM" id="SSF53448">
    <property type="entry name" value="Nucleotide-diphospho-sugar transferases"/>
    <property type="match status" value="1"/>
</dbReference>
<dbReference type="CDD" id="cd02523">
    <property type="entry name" value="PC_cytidylyltransferase"/>
    <property type="match status" value="1"/>
</dbReference>
<organism evidence="4 5">
    <name type="scientific">Selenomonas sputigena</name>
    <dbReference type="NCBI Taxonomy" id="69823"/>
    <lineage>
        <taxon>Bacteria</taxon>
        <taxon>Bacillati</taxon>
        <taxon>Bacillota</taxon>
        <taxon>Negativicutes</taxon>
        <taxon>Selenomonadales</taxon>
        <taxon>Selenomonadaceae</taxon>
        <taxon>Selenomonas</taxon>
    </lineage>
</organism>
<comment type="caution">
    <text evidence="4">The sequence shown here is derived from an EMBL/GenBank/DDBJ whole genome shotgun (WGS) entry which is preliminary data.</text>
</comment>
<dbReference type="InterPro" id="IPR029044">
    <property type="entry name" value="Nucleotide-diphossugar_trans"/>
</dbReference>
<dbReference type="PANTHER" id="PTHR43584">
    <property type="entry name" value="NUCLEOTIDYL TRANSFERASE"/>
    <property type="match status" value="1"/>
</dbReference>
<dbReference type="Pfam" id="PF00483">
    <property type="entry name" value="NTP_transferase"/>
    <property type="match status" value="1"/>
</dbReference>
<dbReference type="EMBL" id="JARVLH010000002">
    <property type="protein sequence ID" value="MEX5284809.1"/>
    <property type="molecule type" value="Genomic_DNA"/>
</dbReference>